<protein>
    <submittedName>
        <fullName evidence="3">FecR family protein</fullName>
    </submittedName>
</protein>
<dbReference type="PIRSF" id="PIRSF018266">
    <property type="entry name" value="FecR"/>
    <property type="match status" value="1"/>
</dbReference>
<dbReference type="OrthoDB" id="1100567at2"/>
<proteinExistence type="predicted"/>
<evidence type="ECO:0000259" key="1">
    <source>
        <dbReference type="Pfam" id="PF04773"/>
    </source>
</evidence>
<dbReference type="InterPro" id="IPR012373">
    <property type="entry name" value="Ferrdict_sens_TM"/>
</dbReference>
<evidence type="ECO:0000313" key="4">
    <source>
        <dbReference type="Proteomes" id="UP000295129"/>
    </source>
</evidence>
<comment type="caution">
    <text evidence="3">The sequence shown here is derived from an EMBL/GenBank/DDBJ whole genome shotgun (WGS) entry which is preliminary data.</text>
</comment>
<reference evidence="3 4" key="1">
    <citation type="submission" date="2019-03" db="EMBL/GenBank/DDBJ databases">
        <title>Genomic Encyclopedia of Type Strains, Phase IV (KMG-IV): sequencing the most valuable type-strain genomes for metagenomic binning, comparative biology and taxonomic classification.</title>
        <authorList>
            <person name="Goeker M."/>
        </authorList>
    </citation>
    <scope>NUCLEOTIDE SEQUENCE [LARGE SCALE GENOMIC DNA]</scope>
    <source>
        <strain evidence="3 4">DSM 12121</strain>
    </source>
</reference>
<accession>A0A4V6PQI1</accession>
<dbReference type="InterPro" id="IPR032623">
    <property type="entry name" value="FecR_N"/>
</dbReference>
<dbReference type="AlphaFoldDB" id="A0A4V6PQI1"/>
<feature type="domain" description="FecR protein" evidence="1">
    <location>
        <begin position="118"/>
        <end position="209"/>
    </location>
</feature>
<feature type="domain" description="FecR N-terminal" evidence="2">
    <location>
        <begin position="17"/>
        <end position="57"/>
    </location>
</feature>
<evidence type="ECO:0000313" key="3">
    <source>
        <dbReference type="EMBL" id="TDN46862.1"/>
    </source>
</evidence>
<gene>
    <name evidence="3" type="ORF">C7389_12422</name>
</gene>
<dbReference type="PANTHER" id="PTHR30273">
    <property type="entry name" value="PERIPLASMIC SIGNAL SENSOR AND SIGMA FACTOR ACTIVATOR FECR-RELATED"/>
    <property type="match status" value="1"/>
</dbReference>
<dbReference type="GO" id="GO:0016989">
    <property type="term" value="F:sigma factor antagonist activity"/>
    <property type="evidence" value="ECO:0007669"/>
    <property type="project" value="TreeGrafter"/>
</dbReference>
<evidence type="ECO:0000259" key="2">
    <source>
        <dbReference type="Pfam" id="PF16220"/>
    </source>
</evidence>
<name>A0A4V6PQI1_9RHOO</name>
<dbReference type="EMBL" id="SNVV01000024">
    <property type="protein sequence ID" value="TDN46862.1"/>
    <property type="molecule type" value="Genomic_DNA"/>
</dbReference>
<dbReference type="Pfam" id="PF04773">
    <property type="entry name" value="FecR"/>
    <property type="match status" value="1"/>
</dbReference>
<keyword evidence="4" id="KW-1185">Reference proteome</keyword>
<dbReference type="RefSeq" id="WP_133594544.1">
    <property type="nucleotide sequence ID" value="NZ_SNVV01000024.1"/>
</dbReference>
<dbReference type="Gene3D" id="2.60.120.1440">
    <property type="match status" value="1"/>
</dbReference>
<sequence>MPRSDTVPPQADPAAAQAIAWAVRLRSGEAGEAERAAFRAWRQADPRHEAAAARLEQSLGLFDSLPGEAAARSGLRRALLAPANRRRMLRDTLGLLLLGAGSGALVHRQMPVNDLFADLHTGTGERRRYTLADGSQLWLNARSAADLAFDASQRRLQLRSGELIVEVARDPARPFVVETAEGSVRALGTRFLVRQEAGSTLVAVLHSRVALEPQAAAGSVLAEGASARFDRRAVYPESQAPRGIAAWEDGFIEVHDRPLADVIAALRPYRSGVLRVAPEAAGLRVTGTFPLDDSERTLAALAEALPIAVRRRTDYWVWIEAR</sequence>
<dbReference type="Proteomes" id="UP000295129">
    <property type="component" value="Unassembled WGS sequence"/>
</dbReference>
<dbReference type="InterPro" id="IPR006860">
    <property type="entry name" value="FecR"/>
</dbReference>
<organism evidence="3 4">
    <name type="scientific">Azoarcus indigens</name>
    <dbReference type="NCBI Taxonomy" id="29545"/>
    <lineage>
        <taxon>Bacteria</taxon>
        <taxon>Pseudomonadati</taxon>
        <taxon>Pseudomonadota</taxon>
        <taxon>Betaproteobacteria</taxon>
        <taxon>Rhodocyclales</taxon>
        <taxon>Zoogloeaceae</taxon>
        <taxon>Azoarcus</taxon>
    </lineage>
</organism>
<dbReference type="PANTHER" id="PTHR30273:SF2">
    <property type="entry name" value="PROTEIN FECR"/>
    <property type="match status" value="1"/>
</dbReference>
<dbReference type="Pfam" id="PF16220">
    <property type="entry name" value="DUF4880"/>
    <property type="match status" value="1"/>
</dbReference>